<keyword evidence="6" id="KW-1185">Reference proteome</keyword>
<gene>
    <name evidence="5" type="ORF">CEY16_05170</name>
</gene>
<sequence length="254" mass="29371">MMSKDMSVYLFGVVENKEGLRFPEINLGGNKVEPYTIEHKGQRMIVTEVPNVIFDPNKQNLQAHQEVVASAMKQTTVIPMSFGTVLENKKDVQLLHVKLYDEFKKVFPKVRNKIEVGLKLIASKEWLEQEAEKHSEMKKLKNDVNEKKGKLHMYEQMKVGEAASVFVKGIHDRFEKEIFEPLAEIADAAKNNEVVGEKMVLNASFLVDLEKEDEFDQKINEFHDQWKDHLTFKYTGPWPAYNFIDIKVKAKRAS</sequence>
<name>A0A2I0QXS9_9BACI</name>
<proteinExistence type="inferred from homology"/>
<dbReference type="PANTHER" id="PTHR36852">
    <property type="entry name" value="PROTEIN GVPL 2"/>
    <property type="match status" value="1"/>
</dbReference>
<evidence type="ECO:0000256" key="3">
    <source>
        <dbReference type="ARBA" id="ARBA00035643"/>
    </source>
</evidence>
<dbReference type="Proteomes" id="UP000243524">
    <property type="component" value="Unassembled WGS sequence"/>
</dbReference>
<dbReference type="InterPro" id="IPR009430">
    <property type="entry name" value="GvpL/GvpF"/>
</dbReference>
<dbReference type="GO" id="GO:0031411">
    <property type="term" value="C:gas vesicle"/>
    <property type="evidence" value="ECO:0007669"/>
    <property type="project" value="UniProtKB-SubCell"/>
</dbReference>
<comment type="caution">
    <text evidence="5">The sequence shown here is derived from an EMBL/GenBank/DDBJ whole genome shotgun (WGS) entry which is preliminary data.</text>
</comment>
<accession>A0A2I0QXS9</accession>
<keyword evidence="1" id="KW-0304">Gas vesicle</keyword>
<organism evidence="5 6">
    <name type="scientific">Halalkalibacillus sediminis</name>
    <dbReference type="NCBI Taxonomy" id="2018042"/>
    <lineage>
        <taxon>Bacteria</taxon>
        <taxon>Bacillati</taxon>
        <taxon>Bacillota</taxon>
        <taxon>Bacilli</taxon>
        <taxon>Bacillales</taxon>
        <taxon>Bacillaceae</taxon>
        <taxon>Halalkalibacillus</taxon>
    </lineage>
</organism>
<reference evidence="5 6" key="1">
    <citation type="submission" date="2017-06" db="EMBL/GenBank/DDBJ databases">
        <title>the draft geome sequence of Illustriluteabacillus marina B3227.</title>
        <authorList>
            <person name="He R.-H."/>
            <person name="Du Z.-J."/>
        </authorList>
    </citation>
    <scope>NUCLEOTIDE SEQUENCE [LARGE SCALE GENOMIC DNA]</scope>
    <source>
        <strain evidence="5 6">B3227</strain>
    </source>
</reference>
<dbReference type="PANTHER" id="PTHR36852:SF1">
    <property type="entry name" value="PROTEIN GVPL 2"/>
    <property type="match status" value="1"/>
</dbReference>
<dbReference type="EMBL" id="PJNH01000001">
    <property type="protein sequence ID" value="PKR79144.1"/>
    <property type="molecule type" value="Genomic_DNA"/>
</dbReference>
<feature type="coiled-coil region" evidence="4">
    <location>
        <begin position="127"/>
        <end position="157"/>
    </location>
</feature>
<comment type="similarity">
    <text evidence="3">Belongs to the gas vesicle GvpF/GvpL family.</text>
</comment>
<evidence type="ECO:0000256" key="4">
    <source>
        <dbReference type="SAM" id="Coils"/>
    </source>
</evidence>
<dbReference type="GO" id="GO:0031412">
    <property type="term" value="P:gas vesicle organization"/>
    <property type="evidence" value="ECO:0007669"/>
    <property type="project" value="InterPro"/>
</dbReference>
<dbReference type="AlphaFoldDB" id="A0A2I0QXS9"/>
<evidence type="ECO:0000256" key="2">
    <source>
        <dbReference type="ARBA" id="ARBA00035108"/>
    </source>
</evidence>
<evidence type="ECO:0000313" key="5">
    <source>
        <dbReference type="EMBL" id="PKR79144.1"/>
    </source>
</evidence>
<keyword evidence="4" id="KW-0175">Coiled coil</keyword>
<dbReference type="Pfam" id="PF06386">
    <property type="entry name" value="GvpL_GvpF"/>
    <property type="match status" value="1"/>
</dbReference>
<evidence type="ECO:0000313" key="6">
    <source>
        <dbReference type="Proteomes" id="UP000243524"/>
    </source>
</evidence>
<protein>
    <submittedName>
        <fullName evidence="5">Gas vesicle protein GvpF</fullName>
    </submittedName>
</protein>
<comment type="subcellular location">
    <subcellularLocation>
        <location evidence="2">Gas vesicle</location>
    </subcellularLocation>
</comment>
<evidence type="ECO:0000256" key="1">
    <source>
        <dbReference type="ARBA" id="ARBA00022987"/>
    </source>
</evidence>